<dbReference type="CDD" id="cd06259">
    <property type="entry name" value="YdcF-like"/>
    <property type="match status" value="1"/>
</dbReference>
<dbReference type="InterPro" id="IPR014729">
    <property type="entry name" value="Rossmann-like_a/b/a_fold"/>
</dbReference>
<accession>A0A7Z2GJK9</accession>
<dbReference type="InterPro" id="IPR051599">
    <property type="entry name" value="Cell_Envelope_Assoc"/>
</dbReference>
<gene>
    <name evidence="2" type="ORF">FAZ98_08255</name>
</gene>
<evidence type="ECO:0000313" key="2">
    <source>
        <dbReference type="EMBL" id="QGZ62921.1"/>
    </source>
</evidence>
<dbReference type="GO" id="GO:0005886">
    <property type="term" value="C:plasma membrane"/>
    <property type="evidence" value="ECO:0007669"/>
    <property type="project" value="TreeGrafter"/>
</dbReference>
<dbReference type="PANTHER" id="PTHR30336">
    <property type="entry name" value="INNER MEMBRANE PROTEIN, PROBABLE PERMEASE"/>
    <property type="match status" value="1"/>
</dbReference>
<protein>
    <submittedName>
        <fullName evidence="2">YdcF family protein</fullName>
    </submittedName>
</protein>
<dbReference type="AlphaFoldDB" id="A0A7Z2GJK9"/>
<proteinExistence type="predicted"/>
<evidence type="ECO:0000259" key="1">
    <source>
        <dbReference type="Pfam" id="PF02698"/>
    </source>
</evidence>
<dbReference type="PANTHER" id="PTHR30336:SF4">
    <property type="entry name" value="ENVELOPE BIOGENESIS FACTOR ELYC"/>
    <property type="match status" value="1"/>
</dbReference>
<evidence type="ECO:0000313" key="3">
    <source>
        <dbReference type="Proteomes" id="UP000433577"/>
    </source>
</evidence>
<dbReference type="Pfam" id="PF02698">
    <property type="entry name" value="DUF218"/>
    <property type="match status" value="1"/>
</dbReference>
<dbReference type="GO" id="GO:0043164">
    <property type="term" value="P:Gram-negative-bacterium-type cell wall biogenesis"/>
    <property type="evidence" value="ECO:0007669"/>
    <property type="project" value="TreeGrafter"/>
</dbReference>
<dbReference type="GO" id="GO:0000270">
    <property type="term" value="P:peptidoglycan metabolic process"/>
    <property type="evidence" value="ECO:0007669"/>
    <property type="project" value="TreeGrafter"/>
</dbReference>
<dbReference type="Gene3D" id="3.40.50.620">
    <property type="entry name" value="HUPs"/>
    <property type="match status" value="1"/>
</dbReference>
<dbReference type="InterPro" id="IPR003848">
    <property type="entry name" value="DUF218"/>
</dbReference>
<dbReference type="KEGG" id="pacs:FAZ98_08255"/>
<reference evidence="2 3" key="1">
    <citation type="submission" date="2019-12" db="EMBL/GenBank/DDBJ databases">
        <title>Paraburkholderia acidiphila 7Q-K02 sp. nov and Paraburkholderia acidisoli DHF22 sp. nov., two strains isolated from forest soil.</title>
        <authorList>
            <person name="Gao Z."/>
            <person name="Qiu L."/>
        </authorList>
    </citation>
    <scope>NUCLEOTIDE SEQUENCE [LARGE SCALE GENOMIC DNA]</scope>
    <source>
        <strain evidence="2 3">DHF22</strain>
    </source>
</reference>
<name>A0A7Z2GJK9_9BURK</name>
<organism evidence="2 3">
    <name type="scientific">Paraburkholderia acidisoli</name>
    <dbReference type="NCBI Taxonomy" id="2571748"/>
    <lineage>
        <taxon>Bacteria</taxon>
        <taxon>Pseudomonadati</taxon>
        <taxon>Pseudomonadota</taxon>
        <taxon>Betaproteobacteria</taxon>
        <taxon>Burkholderiales</taxon>
        <taxon>Burkholderiaceae</taxon>
        <taxon>Paraburkholderia</taxon>
    </lineage>
</organism>
<dbReference type="OrthoDB" id="9809813at2"/>
<dbReference type="Proteomes" id="UP000433577">
    <property type="component" value="Chromosome 1"/>
</dbReference>
<dbReference type="EMBL" id="CP046913">
    <property type="protein sequence ID" value="QGZ62921.1"/>
    <property type="molecule type" value="Genomic_DNA"/>
</dbReference>
<sequence length="232" mass="25950">MLWRSARWRVAGATVVVFWLLAAGWLSGVLLDLAQPPIYRTPYDLARTNSPAPFGAHTAIVLLGGGTEYHDGQLVPKDDVYARIALVARLYAQCAQAGGTCRVIVSGGNPQHHRSSEADTYGPYLLRDGVPRDALVLENESLTTWQNARNVAALVHRRHNEIILLVTSAYHMPRAMLDFHRFDMNPLPAVSNVRSVRRGLLPRWRNLVAAETALHELIGIAQFYVYRMIGWF</sequence>
<keyword evidence="3" id="KW-1185">Reference proteome</keyword>
<feature type="domain" description="DUF218" evidence="1">
    <location>
        <begin position="59"/>
        <end position="219"/>
    </location>
</feature>